<evidence type="ECO:0000313" key="3">
    <source>
        <dbReference type="Proteomes" id="UP000593571"/>
    </source>
</evidence>
<sequence>MKHSLTSLTKARQGPLCVGSRPDIAPGLLANPDTSPHLTSLPEGGTTQKVLPMRTTGKMLEGVFGSVAGGSIKNHIGVRNCVNGGDNGSSSSSTGSCSRSSSGLGVRASGSCSGSWTPTAGALVARLTGIRVIFALRTQR</sequence>
<dbReference type="Proteomes" id="UP000593571">
    <property type="component" value="Unassembled WGS sequence"/>
</dbReference>
<name>A0A7J8G9U7_ROUAE</name>
<feature type="region of interest" description="Disordered" evidence="1">
    <location>
        <begin position="30"/>
        <end position="49"/>
    </location>
</feature>
<reference evidence="2 3" key="1">
    <citation type="journal article" date="2020" name="Nature">
        <title>Six reference-quality genomes reveal evolution of bat adaptations.</title>
        <authorList>
            <person name="Jebb D."/>
            <person name="Huang Z."/>
            <person name="Pippel M."/>
            <person name="Hughes G.M."/>
            <person name="Lavrichenko K."/>
            <person name="Devanna P."/>
            <person name="Winkler S."/>
            <person name="Jermiin L.S."/>
            <person name="Skirmuntt E.C."/>
            <person name="Katzourakis A."/>
            <person name="Burkitt-Gray L."/>
            <person name="Ray D.A."/>
            <person name="Sullivan K.A.M."/>
            <person name="Roscito J.G."/>
            <person name="Kirilenko B.M."/>
            <person name="Davalos L.M."/>
            <person name="Corthals A.P."/>
            <person name="Power M.L."/>
            <person name="Jones G."/>
            <person name="Ransome R.D."/>
            <person name="Dechmann D.K.N."/>
            <person name="Locatelli A.G."/>
            <person name="Puechmaille S.J."/>
            <person name="Fedrigo O."/>
            <person name="Jarvis E.D."/>
            <person name="Hiller M."/>
            <person name="Vernes S.C."/>
            <person name="Myers E.W."/>
            <person name="Teeling E.C."/>
        </authorList>
    </citation>
    <scope>NUCLEOTIDE SEQUENCE [LARGE SCALE GENOMIC DNA]</scope>
    <source>
        <strain evidence="2">MRouAeg1</strain>
        <tissue evidence="2">Muscle</tissue>
    </source>
</reference>
<keyword evidence="3" id="KW-1185">Reference proteome</keyword>
<protein>
    <submittedName>
        <fullName evidence="2">Uncharacterized protein</fullName>
    </submittedName>
</protein>
<dbReference type="AlphaFoldDB" id="A0A7J8G9U7"/>
<accession>A0A7J8G9U7</accession>
<comment type="caution">
    <text evidence="2">The sequence shown here is derived from an EMBL/GenBank/DDBJ whole genome shotgun (WGS) entry which is preliminary data.</text>
</comment>
<dbReference type="EMBL" id="JACASE010000006">
    <property type="protein sequence ID" value="KAF6456894.1"/>
    <property type="molecule type" value="Genomic_DNA"/>
</dbReference>
<organism evidence="2 3">
    <name type="scientific">Rousettus aegyptiacus</name>
    <name type="common">Egyptian fruit bat</name>
    <name type="synonym">Pteropus aegyptiacus</name>
    <dbReference type="NCBI Taxonomy" id="9407"/>
    <lineage>
        <taxon>Eukaryota</taxon>
        <taxon>Metazoa</taxon>
        <taxon>Chordata</taxon>
        <taxon>Craniata</taxon>
        <taxon>Vertebrata</taxon>
        <taxon>Euteleostomi</taxon>
        <taxon>Mammalia</taxon>
        <taxon>Eutheria</taxon>
        <taxon>Laurasiatheria</taxon>
        <taxon>Chiroptera</taxon>
        <taxon>Yinpterochiroptera</taxon>
        <taxon>Pteropodoidea</taxon>
        <taxon>Pteropodidae</taxon>
        <taxon>Rousettinae</taxon>
        <taxon>Rousettus</taxon>
    </lineage>
</organism>
<gene>
    <name evidence="2" type="ORF">HJG63_011527</name>
</gene>
<evidence type="ECO:0000313" key="2">
    <source>
        <dbReference type="EMBL" id="KAF6456894.1"/>
    </source>
</evidence>
<proteinExistence type="predicted"/>
<evidence type="ECO:0000256" key="1">
    <source>
        <dbReference type="SAM" id="MobiDB-lite"/>
    </source>
</evidence>